<dbReference type="PANTHER" id="PTHR10655">
    <property type="entry name" value="LYSOPHOSPHOLIPASE-RELATED"/>
    <property type="match status" value="1"/>
</dbReference>
<comment type="caution">
    <text evidence="4">The sequence shown here is derived from an EMBL/GenBank/DDBJ whole genome shotgun (WGS) entry which is preliminary data.</text>
</comment>
<comment type="similarity">
    <text evidence="1">Belongs to the AB hydrolase superfamily. AB hydrolase 2 family.</text>
</comment>
<dbReference type="EMBL" id="JBHTKA010000007">
    <property type="protein sequence ID" value="MFD1000974.1"/>
    <property type="molecule type" value="Genomic_DNA"/>
</dbReference>
<dbReference type="Pfam" id="PF02230">
    <property type="entry name" value="Abhydrolase_2"/>
    <property type="match status" value="1"/>
</dbReference>
<name>A0ABW3K5P5_9BACT</name>
<accession>A0ABW3K5P5</accession>
<proteinExistence type="inferred from homology"/>
<feature type="domain" description="Phospholipase/carboxylesterase/thioesterase" evidence="3">
    <location>
        <begin position="46"/>
        <end position="241"/>
    </location>
</feature>
<organism evidence="4 5">
    <name type="scientific">Ohtaekwangia kribbensis</name>
    <dbReference type="NCBI Taxonomy" id="688913"/>
    <lineage>
        <taxon>Bacteria</taxon>
        <taxon>Pseudomonadati</taxon>
        <taxon>Bacteroidota</taxon>
        <taxon>Cytophagia</taxon>
        <taxon>Cytophagales</taxon>
        <taxon>Fulvivirgaceae</taxon>
        <taxon>Ohtaekwangia</taxon>
    </lineage>
</organism>
<keyword evidence="5" id="KW-1185">Reference proteome</keyword>
<evidence type="ECO:0000313" key="4">
    <source>
        <dbReference type="EMBL" id="MFD1000974.1"/>
    </source>
</evidence>
<keyword evidence="2 4" id="KW-0378">Hydrolase</keyword>
<dbReference type="InterPro" id="IPR029058">
    <property type="entry name" value="AB_hydrolase_fold"/>
</dbReference>
<evidence type="ECO:0000256" key="2">
    <source>
        <dbReference type="ARBA" id="ARBA00022801"/>
    </source>
</evidence>
<dbReference type="InterPro" id="IPR003140">
    <property type="entry name" value="PLipase/COase/thioEstase"/>
</dbReference>
<reference evidence="5" key="1">
    <citation type="journal article" date="2019" name="Int. J. Syst. Evol. Microbiol.">
        <title>The Global Catalogue of Microorganisms (GCM) 10K type strain sequencing project: providing services to taxonomists for standard genome sequencing and annotation.</title>
        <authorList>
            <consortium name="The Broad Institute Genomics Platform"/>
            <consortium name="The Broad Institute Genome Sequencing Center for Infectious Disease"/>
            <person name="Wu L."/>
            <person name="Ma J."/>
        </authorList>
    </citation>
    <scope>NUCLEOTIDE SEQUENCE [LARGE SCALE GENOMIC DNA]</scope>
    <source>
        <strain evidence="5">CCUG 58938</strain>
    </source>
</reference>
<evidence type="ECO:0000256" key="1">
    <source>
        <dbReference type="ARBA" id="ARBA00006499"/>
    </source>
</evidence>
<dbReference type="InterPro" id="IPR050565">
    <property type="entry name" value="LYPA1-2/EST-like"/>
</dbReference>
<evidence type="ECO:0000313" key="5">
    <source>
        <dbReference type="Proteomes" id="UP001597112"/>
    </source>
</evidence>
<sequence length="242" mass="26986">MLYEIVFILINTLTNTTIMPHTSINEDYTSENLALHYLVRQPTVKTSTHKAIILLHGVGSNEQDLFSLADQLPGDYYIVAARGQYTLGPGRYAWYNVDFSTGKPVINAGQELSSRELLKQFIGQLKQKYSLDEVYIGGFSQGAIMSYSIGLTSPEQVRGIMALSGRVLETIQASVTGNNRLSRLKVFVAHGTQDGTLPVFYAQQAKTFLQTLNVSLTYHEYTMGHQINADVLEDLVAWLKKD</sequence>
<evidence type="ECO:0000259" key="3">
    <source>
        <dbReference type="Pfam" id="PF02230"/>
    </source>
</evidence>
<protein>
    <submittedName>
        <fullName evidence="4">Alpha/beta hydrolase</fullName>
    </submittedName>
</protein>
<gene>
    <name evidence="4" type="ORF">ACFQ21_16730</name>
</gene>
<dbReference type="GO" id="GO:0016787">
    <property type="term" value="F:hydrolase activity"/>
    <property type="evidence" value="ECO:0007669"/>
    <property type="project" value="UniProtKB-KW"/>
</dbReference>
<dbReference type="RefSeq" id="WP_377580427.1">
    <property type="nucleotide sequence ID" value="NZ_JBHTKA010000007.1"/>
</dbReference>
<dbReference type="PANTHER" id="PTHR10655:SF17">
    <property type="entry name" value="LYSOPHOSPHOLIPASE-LIKE PROTEIN 1"/>
    <property type="match status" value="1"/>
</dbReference>
<dbReference type="SUPFAM" id="SSF53474">
    <property type="entry name" value="alpha/beta-Hydrolases"/>
    <property type="match status" value="1"/>
</dbReference>
<dbReference type="Proteomes" id="UP001597112">
    <property type="component" value="Unassembled WGS sequence"/>
</dbReference>
<dbReference type="Gene3D" id="3.40.50.1820">
    <property type="entry name" value="alpha/beta hydrolase"/>
    <property type="match status" value="1"/>
</dbReference>